<comment type="caution">
    <text evidence="1">The sequence shown here is derived from an EMBL/GenBank/DDBJ whole genome shotgun (WGS) entry which is preliminary data.</text>
</comment>
<name>A0A0A2MJI2_9FLAO</name>
<evidence type="ECO:0000313" key="1">
    <source>
        <dbReference type="EMBL" id="KGO91721.1"/>
    </source>
</evidence>
<proteinExistence type="predicted"/>
<sequence length="70" mass="7721">MNKTVTGIVCKQSWHSPPLEGAAESRGGCFIIITINHPTLRAPLQKRGMLIFTFNIPSKTKTPPNQEAFV</sequence>
<protein>
    <submittedName>
        <fullName evidence="1">Uncharacterized protein</fullName>
    </submittedName>
</protein>
<accession>A0A0A2MJI2</accession>
<dbReference type="AlphaFoldDB" id="A0A0A2MJI2"/>
<dbReference type="EMBL" id="JRLY01000015">
    <property type="protein sequence ID" value="KGO91721.1"/>
    <property type="molecule type" value="Genomic_DNA"/>
</dbReference>
<organism evidence="1 2">
    <name type="scientific">Flavobacterium subsaxonicum WB 4.1-42 = DSM 21790</name>
    <dbReference type="NCBI Taxonomy" id="1121898"/>
    <lineage>
        <taxon>Bacteria</taxon>
        <taxon>Pseudomonadati</taxon>
        <taxon>Bacteroidota</taxon>
        <taxon>Flavobacteriia</taxon>
        <taxon>Flavobacteriales</taxon>
        <taxon>Flavobacteriaceae</taxon>
        <taxon>Flavobacterium</taxon>
    </lineage>
</organism>
<evidence type="ECO:0000313" key="2">
    <source>
        <dbReference type="Proteomes" id="UP000030111"/>
    </source>
</evidence>
<gene>
    <name evidence="1" type="ORF">Q766_15865</name>
</gene>
<dbReference type="STRING" id="1121898.GCA_000422725_03654"/>
<reference evidence="1 2" key="1">
    <citation type="submission" date="2013-09" db="EMBL/GenBank/DDBJ databases">
        <authorList>
            <person name="Zeng Z."/>
            <person name="Chen C."/>
        </authorList>
    </citation>
    <scope>NUCLEOTIDE SEQUENCE [LARGE SCALE GENOMIC DNA]</scope>
    <source>
        <strain evidence="1 2">WB 4.1-42</strain>
    </source>
</reference>
<keyword evidence="2" id="KW-1185">Reference proteome</keyword>
<dbReference type="Proteomes" id="UP000030111">
    <property type="component" value="Unassembled WGS sequence"/>
</dbReference>